<organism evidence="2 3">
    <name type="scientific">Larkinella rosea</name>
    <dbReference type="NCBI Taxonomy" id="2025312"/>
    <lineage>
        <taxon>Bacteria</taxon>
        <taxon>Pseudomonadati</taxon>
        <taxon>Bacteroidota</taxon>
        <taxon>Cytophagia</taxon>
        <taxon>Cytophagales</taxon>
        <taxon>Spirosomataceae</taxon>
        <taxon>Larkinella</taxon>
    </lineage>
</organism>
<proteinExistence type="predicted"/>
<dbReference type="EMBL" id="RQJO01000007">
    <property type="protein sequence ID" value="RRB07151.1"/>
    <property type="molecule type" value="Genomic_DNA"/>
</dbReference>
<keyword evidence="3" id="KW-1185">Reference proteome</keyword>
<feature type="chain" id="PRO_5018047505" evidence="1">
    <location>
        <begin position="27"/>
        <end position="202"/>
    </location>
</feature>
<evidence type="ECO:0000313" key="2">
    <source>
        <dbReference type="EMBL" id="RRB07151.1"/>
    </source>
</evidence>
<evidence type="ECO:0000313" key="3">
    <source>
        <dbReference type="Proteomes" id="UP000271925"/>
    </source>
</evidence>
<name>A0A3P1C149_9BACT</name>
<accession>A0A3P1C149</accession>
<gene>
    <name evidence="2" type="ORF">EHT25_05055</name>
</gene>
<dbReference type="OrthoDB" id="1521709at2"/>
<keyword evidence="1" id="KW-0732">Signal</keyword>
<protein>
    <submittedName>
        <fullName evidence="2">Uncharacterized protein</fullName>
    </submittedName>
</protein>
<dbReference type="Proteomes" id="UP000271925">
    <property type="component" value="Unassembled WGS sequence"/>
</dbReference>
<feature type="signal peptide" evidence="1">
    <location>
        <begin position="1"/>
        <end position="26"/>
    </location>
</feature>
<dbReference type="RefSeq" id="WP_124871568.1">
    <property type="nucleotide sequence ID" value="NZ_RQJO01000007.1"/>
</dbReference>
<evidence type="ECO:0000256" key="1">
    <source>
        <dbReference type="SAM" id="SignalP"/>
    </source>
</evidence>
<sequence>MRTALNANGFLYLAVLLLLNVSCQQSKDSIVAPAPPADNLLYTDLTGKEVKPGGVVTLDLNKDGIQDFIFETQLVGDAVYRLDKVQYLIASGVDSYLPINDQESMARFNKGDEIPLNDFNGFFWYKISSNVLVQKVISETKPSYWEGNWKASNHHFLPVQVYKNEKRFVGWIEISVDTVAEKLVLHKAALSTIPERSVKAGS</sequence>
<comment type="caution">
    <text evidence="2">The sequence shown here is derived from an EMBL/GenBank/DDBJ whole genome shotgun (WGS) entry which is preliminary data.</text>
</comment>
<dbReference type="AlphaFoldDB" id="A0A3P1C149"/>
<reference evidence="2 3" key="1">
    <citation type="submission" date="2018-11" db="EMBL/GenBank/DDBJ databases">
        <authorList>
            <person name="Zhou Z."/>
            <person name="Wang G."/>
        </authorList>
    </citation>
    <scope>NUCLEOTIDE SEQUENCE [LARGE SCALE GENOMIC DNA]</scope>
    <source>
        <strain evidence="2 3">KCTC52004</strain>
    </source>
</reference>